<evidence type="ECO:0008006" key="3">
    <source>
        <dbReference type="Google" id="ProtNLM"/>
    </source>
</evidence>
<gene>
    <name evidence="1" type="ORF">L210DRAFT_3337181</name>
</gene>
<reference evidence="1" key="2">
    <citation type="journal article" date="2020" name="Nat. Commun.">
        <title>Large-scale genome sequencing of mycorrhizal fungi provides insights into the early evolution of symbiotic traits.</title>
        <authorList>
            <person name="Miyauchi S."/>
            <person name="Kiss E."/>
            <person name="Kuo A."/>
            <person name="Drula E."/>
            <person name="Kohler A."/>
            <person name="Sanchez-Garcia M."/>
            <person name="Morin E."/>
            <person name="Andreopoulos B."/>
            <person name="Barry K.W."/>
            <person name="Bonito G."/>
            <person name="Buee M."/>
            <person name="Carver A."/>
            <person name="Chen C."/>
            <person name="Cichocki N."/>
            <person name="Clum A."/>
            <person name="Culley D."/>
            <person name="Crous P.W."/>
            <person name="Fauchery L."/>
            <person name="Girlanda M."/>
            <person name="Hayes R.D."/>
            <person name="Keri Z."/>
            <person name="LaButti K."/>
            <person name="Lipzen A."/>
            <person name="Lombard V."/>
            <person name="Magnuson J."/>
            <person name="Maillard F."/>
            <person name="Murat C."/>
            <person name="Nolan M."/>
            <person name="Ohm R.A."/>
            <person name="Pangilinan J."/>
            <person name="Pereira M.F."/>
            <person name="Perotto S."/>
            <person name="Peter M."/>
            <person name="Pfister S."/>
            <person name="Riley R."/>
            <person name="Sitrit Y."/>
            <person name="Stielow J.B."/>
            <person name="Szollosi G."/>
            <person name="Zifcakova L."/>
            <person name="Stursova M."/>
            <person name="Spatafora J.W."/>
            <person name="Tedersoo L."/>
            <person name="Vaario L.M."/>
            <person name="Yamada A."/>
            <person name="Yan M."/>
            <person name="Wang P."/>
            <person name="Xu J."/>
            <person name="Bruns T."/>
            <person name="Baldrian P."/>
            <person name="Vilgalys R."/>
            <person name="Dunand C."/>
            <person name="Henrissat B."/>
            <person name="Grigoriev I.V."/>
            <person name="Hibbett D."/>
            <person name="Nagy L.G."/>
            <person name="Martin F.M."/>
        </authorList>
    </citation>
    <scope>NUCLEOTIDE SEQUENCE</scope>
    <source>
        <strain evidence="1">BED1</strain>
    </source>
</reference>
<dbReference type="AlphaFoldDB" id="A0AAD4G7K6"/>
<proteinExistence type="predicted"/>
<evidence type="ECO:0000313" key="2">
    <source>
        <dbReference type="Proteomes" id="UP001194468"/>
    </source>
</evidence>
<evidence type="ECO:0000313" key="1">
    <source>
        <dbReference type="EMBL" id="KAF8423710.1"/>
    </source>
</evidence>
<dbReference type="Proteomes" id="UP001194468">
    <property type="component" value="Unassembled WGS sequence"/>
</dbReference>
<accession>A0AAD4G7K6</accession>
<name>A0AAD4G7K6_BOLED</name>
<keyword evidence="2" id="KW-1185">Reference proteome</keyword>
<feature type="non-terminal residue" evidence="1">
    <location>
        <position position="1"/>
    </location>
</feature>
<protein>
    <recommendedName>
        <fullName evidence="3">CxC1-like cysteine cluster associated with KDZ transposases domain-containing protein</fullName>
    </recommendedName>
</protein>
<sequence>IDDRDRRDRIELQTEHWTTQMPRLVDAYLEYRSRDSGDGFPPLDDAEPPLLPSSGTINNIELVDLFVFPTLAISIRTLSAFRQAHRTCPRFNIQAQCKALCHLHNFTVAFDIYLEIIHHVEQRMQKALGRDAPDWRLHNECPACFYRLEDEPSLTFDWLVSIDGNNSLKRWDTSLYGVKPLEDSRTSRSTYWLSEEDVDRFKDEVK</sequence>
<feature type="non-terminal residue" evidence="1">
    <location>
        <position position="206"/>
    </location>
</feature>
<comment type="caution">
    <text evidence="1">The sequence shown here is derived from an EMBL/GenBank/DDBJ whole genome shotgun (WGS) entry which is preliminary data.</text>
</comment>
<reference evidence="1" key="1">
    <citation type="submission" date="2019-10" db="EMBL/GenBank/DDBJ databases">
        <authorList>
            <consortium name="DOE Joint Genome Institute"/>
            <person name="Kuo A."/>
            <person name="Miyauchi S."/>
            <person name="Kiss E."/>
            <person name="Drula E."/>
            <person name="Kohler A."/>
            <person name="Sanchez-Garcia M."/>
            <person name="Andreopoulos B."/>
            <person name="Barry K.W."/>
            <person name="Bonito G."/>
            <person name="Buee M."/>
            <person name="Carver A."/>
            <person name="Chen C."/>
            <person name="Cichocki N."/>
            <person name="Clum A."/>
            <person name="Culley D."/>
            <person name="Crous P.W."/>
            <person name="Fauchery L."/>
            <person name="Girlanda M."/>
            <person name="Hayes R."/>
            <person name="Keri Z."/>
            <person name="LaButti K."/>
            <person name="Lipzen A."/>
            <person name="Lombard V."/>
            <person name="Magnuson J."/>
            <person name="Maillard F."/>
            <person name="Morin E."/>
            <person name="Murat C."/>
            <person name="Nolan M."/>
            <person name="Ohm R."/>
            <person name="Pangilinan J."/>
            <person name="Pereira M."/>
            <person name="Perotto S."/>
            <person name="Peter M."/>
            <person name="Riley R."/>
            <person name="Sitrit Y."/>
            <person name="Stielow B."/>
            <person name="Szollosi G."/>
            <person name="Zifcakova L."/>
            <person name="Stursova M."/>
            <person name="Spatafora J.W."/>
            <person name="Tedersoo L."/>
            <person name="Vaario L.-M."/>
            <person name="Yamada A."/>
            <person name="Yan M."/>
            <person name="Wang P."/>
            <person name="Xu J."/>
            <person name="Bruns T."/>
            <person name="Baldrian P."/>
            <person name="Vilgalys R."/>
            <person name="Henrissat B."/>
            <person name="Grigoriev I.V."/>
            <person name="Hibbett D."/>
            <person name="Nagy L.G."/>
            <person name="Martin F.M."/>
        </authorList>
    </citation>
    <scope>NUCLEOTIDE SEQUENCE</scope>
    <source>
        <strain evidence="1">BED1</strain>
    </source>
</reference>
<dbReference type="EMBL" id="WHUW01000113">
    <property type="protein sequence ID" value="KAF8423710.1"/>
    <property type="molecule type" value="Genomic_DNA"/>
</dbReference>
<organism evidence="1 2">
    <name type="scientific">Boletus edulis BED1</name>
    <dbReference type="NCBI Taxonomy" id="1328754"/>
    <lineage>
        <taxon>Eukaryota</taxon>
        <taxon>Fungi</taxon>
        <taxon>Dikarya</taxon>
        <taxon>Basidiomycota</taxon>
        <taxon>Agaricomycotina</taxon>
        <taxon>Agaricomycetes</taxon>
        <taxon>Agaricomycetidae</taxon>
        <taxon>Boletales</taxon>
        <taxon>Boletineae</taxon>
        <taxon>Boletaceae</taxon>
        <taxon>Boletoideae</taxon>
        <taxon>Boletus</taxon>
    </lineage>
</organism>